<name>A0A9Q3P7A0_9BASI</name>
<evidence type="ECO:0000313" key="3">
    <source>
        <dbReference type="Proteomes" id="UP000765509"/>
    </source>
</evidence>
<sequence length="157" mass="17708">MSCHRWDSNAKFASRENPTATHSRPDFRKPSQTKEPPIPGPSPSSQPPEDVLTHEPEPEVAPTQFSKEPFGKSPLLFLNSYQIFLTFSLTISRLSRHSPLDNYHQQYAHRIPTFPSCSPPHQRSLPVPPRTPVPSSSHSYNEAHQEFTNLGPTLMIS</sequence>
<feature type="region of interest" description="Disordered" evidence="1">
    <location>
        <begin position="1"/>
        <end position="67"/>
    </location>
</feature>
<proteinExistence type="predicted"/>
<dbReference type="AlphaFoldDB" id="A0A9Q3P7A0"/>
<gene>
    <name evidence="2" type="ORF">O181_090804</name>
</gene>
<comment type="caution">
    <text evidence="2">The sequence shown here is derived from an EMBL/GenBank/DDBJ whole genome shotgun (WGS) entry which is preliminary data.</text>
</comment>
<feature type="compositionally biased region" description="Pro residues" evidence="1">
    <location>
        <begin position="36"/>
        <end position="46"/>
    </location>
</feature>
<evidence type="ECO:0000313" key="2">
    <source>
        <dbReference type="EMBL" id="MBW0551089.1"/>
    </source>
</evidence>
<organism evidence="2 3">
    <name type="scientific">Austropuccinia psidii MF-1</name>
    <dbReference type="NCBI Taxonomy" id="1389203"/>
    <lineage>
        <taxon>Eukaryota</taxon>
        <taxon>Fungi</taxon>
        <taxon>Dikarya</taxon>
        <taxon>Basidiomycota</taxon>
        <taxon>Pucciniomycotina</taxon>
        <taxon>Pucciniomycetes</taxon>
        <taxon>Pucciniales</taxon>
        <taxon>Sphaerophragmiaceae</taxon>
        <taxon>Austropuccinia</taxon>
    </lineage>
</organism>
<accession>A0A9Q3P7A0</accession>
<feature type="region of interest" description="Disordered" evidence="1">
    <location>
        <begin position="116"/>
        <end position="140"/>
    </location>
</feature>
<keyword evidence="3" id="KW-1185">Reference proteome</keyword>
<dbReference type="Proteomes" id="UP000765509">
    <property type="component" value="Unassembled WGS sequence"/>
</dbReference>
<dbReference type="EMBL" id="AVOT02056836">
    <property type="protein sequence ID" value="MBW0551089.1"/>
    <property type="molecule type" value="Genomic_DNA"/>
</dbReference>
<protein>
    <submittedName>
        <fullName evidence="2">Uncharacterized protein</fullName>
    </submittedName>
</protein>
<reference evidence="2" key="1">
    <citation type="submission" date="2021-03" db="EMBL/GenBank/DDBJ databases">
        <title>Draft genome sequence of rust myrtle Austropuccinia psidii MF-1, a brazilian biotype.</title>
        <authorList>
            <person name="Quecine M.C."/>
            <person name="Pachon D.M.R."/>
            <person name="Bonatelli M.L."/>
            <person name="Correr F.H."/>
            <person name="Franceschini L.M."/>
            <person name="Leite T.F."/>
            <person name="Margarido G.R.A."/>
            <person name="Almeida C.A."/>
            <person name="Ferrarezi J.A."/>
            <person name="Labate C.A."/>
        </authorList>
    </citation>
    <scope>NUCLEOTIDE SEQUENCE</scope>
    <source>
        <strain evidence="2">MF-1</strain>
    </source>
</reference>
<evidence type="ECO:0000256" key="1">
    <source>
        <dbReference type="SAM" id="MobiDB-lite"/>
    </source>
</evidence>